<proteinExistence type="inferred from homology"/>
<dbReference type="Proteomes" id="UP000199682">
    <property type="component" value="Unassembled WGS sequence"/>
</dbReference>
<evidence type="ECO:0000256" key="8">
    <source>
        <dbReference type="ARBA" id="ARBA00023136"/>
    </source>
</evidence>
<evidence type="ECO:0000256" key="3">
    <source>
        <dbReference type="ARBA" id="ARBA00022670"/>
    </source>
</evidence>
<feature type="transmembrane region" description="Helical" evidence="9">
    <location>
        <begin position="138"/>
        <end position="156"/>
    </location>
</feature>
<comment type="catalytic activity">
    <reaction evidence="9 10">
        <text>Release of signal peptides from bacterial membrane prolipoproteins. Hydrolyzes -Xaa-Yaa-Zaa-|-(S,diacylglyceryl)Cys-, in which Xaa is hydrophobic (preferably Leu), and Yaa (Ala or Ser) and Zaa (Gly or Ala) have small, neutral side chains.</text>
        <dbReference type="EC" id="3.4.23.36"/>
    </reaction>
</comment>
<reference evidence="13" key="1">
    <citation type="submission" date="2016-10" db="EMBL/GenBank/DDBJ databases">
        <authorList>
            <person name="Varghese N."/>
            <person name="Submissions S."/>
        </authorList>
    </citation>
    <scope>NUCLEOTIDE SEQUENCE [LARGE SCALE GENOMIC DNA]</scope>
    <source>
        <strain evidence="13">DSM 44796</strain>
    </source>
</reference>
<dbReference type="PANTHER" id="PTHR33695:SF1">
    <property type="entry name" value="LIPOPROTEIN SIGNAL PEPTIDASE"/>
    <property type="match status" value="1"/>
</dbReference>
<comment type="pathway">
    <text evidence="9">Protein modification; lipoprotein biosynthesis (signal peptide cleavage).</text>
</comment>
<evidence type="ECO:0000313" key="13">
    <source>
        <dbReference type="Proteomes" id="UP000199682"/>
    </source>
</evidence>
<evidence type="ECO:0000256" key="6">
    <source>
        <dbReference type="ARBA" id="ARBA00022801"/>
    </source>
</evidence>
<evidence type="ECO:0000256" key="2">
    <source>
        <dbReference type="ARBA" id="ARBA00022475"/>
    </source>
</evidence>
<comment type="caution">
    <text evidence="9">Lacks conserved residue(s) required for the propagation of feature annotation.</text>
</comment>
<protein>
    <recommendedName>
        <fullName evidence="9">Lipoprotein signal peptidase</fullName>
        <ecNumber evidence="9">3.4.23.36</ecNumber>
    </recommendedName>
    <alternativeName>
        <fullName evidence="9">Prolipoprotein signal peptidase</fullName>
    </alternativeName>
    <alternativeName>
        <fullName evidence="9">Signal peptidase II</fullName>
        <shortName evidence="9">SPase II</shortName>
    </alternativeName>
</protein>
<dbReference type="NCBIfam" id="TIGR00077">
    <property type="entry name" value="lspA"/>
    <property type="match status" value="1"/>
</dbReference>
<feature type="active site" evidence="9">
    <location>
        <position position="139"/>
    </location>
</feature>
<sequence length="169" mass="18056">MIAPAHTTTVTRARLVLVAIALGLAALDLGLKAWAERGLTDGRYVDLGVIQLRLAFNPGVAFSLGDTLPAWLVLTLTGLIITGLAVYTWRTARTGTRPTRLALGVVLAGAVANFVDRARDGVVTDYLHTGWFPTFNGADVYITLGAITLILATLHAERRATHRTERGAP</sequence>
<dbReference type="GO" id="GO:0004190">
    <property type="term" value="F:aspartic-type endopeptidase activity"/>
    <property type="evidence" value="ECO:0007669"/>
    <property type="project" value="UniProtKB-UniRule"/>
</dbReference>
<dbReference type="PRINTS" id="PR00781">
    <property type="entry name" value="LIPOSIGPTASE"/>
</dbReference>
<dbReference type="PROSITE" id="PS00855">
    <property type="entry name" value="SPASE_II"/>
    <property type="match status" value="1"/>
</dbReference>
<keyword evidence="3 9" id="KW-0645">Protease</keyword>
<evidence type="ECO:0000256" key="4">
    <source>
        <dbReference type="ARBA" id="ARBA00022692"/>
    </source>
</evidence>
<evidence type="ECO:0000256" key="5">
    <source>
        <dbReference type="ARBA" id="ARBA00022750"/>
    </source>
</evidence>
<feature type="transmembrane region" description="Helical" evidence="9">
    <location>
        <begin position="68"/>
        <end position="89"/>
    </location>
</feature>
<feature type="transmembrane region" description="Helical" evidence="9">
    <location>
        <begin position="101"/>
        <end position="118"/>
    </location>
</feature>
<evidence type="ECO:0000256" key="7">
    <source>
        <dbReference type="ARBA" id="ARBA00022989"/>
    </source>
</evidence>
<dbReference type="UniPathway" id="UPA00665"/>
<dbReference type="GO" id="GO:0005886">
    <property type="term" value="C:plasma membrane"/>
    <property type="evidence" value="ECO:0007669"/>
    <property type="project" value="UniProtKB-SubCell"/>
</dbReference>
<keyword evidence="7 9" id="KW-1133">Transmembrane helix</keyword>
<gene>
    <name evidence="9" type="primary">lspA</name>
    <name evidence="12" type="ORF">SAMN04488074_12885</name>
</gene>
<comment type="similarity">
    <text evidence="1 9 11">Belongs to the peptidase A8 family.</text>
</comment>
<evidence type="ECO:0000256" key="10">
    <source>
        <dbReference type="RuleBase" id="RU000594"/>
    </source>
</evidence>
<evidence type="ECO:0000313" key="12">
    <source>
        <dbReference type="EMBL" id="SDM88184.1"/>
    </source>
</evidence>
<keyword evidence="2 9" id="KW-1003">Cell membrane</keyword>
<feature type="active site" evidence="9">
    <location>
        <position position="125"/>
    </location>
</feature>
<dbReference type="RefSeq" id="WP_256335185.1">
    <property type="nucleotide sequence ID" value="NZ_FNET01000028.1"/>
</dbReference>
<keyword evidence="4 9" id="KW-0812">Transmembrane</keyword>
<dbReference type="InterPro" id="IPR001872">
    <property type="entry name" value="Peptidase_A8"/>
</dbReference>
<comment type="function">
    <text evidence="9 10">This protein specifically catalyzes the removal of signal peptides from prolipoproteins.</text>
</comment>
<organism evidence="12 13">
    <name type="scientific">Lentzea albidocapillata subsp. violacea</name>
    <dbReference type="NCBI Taxonomy" id="128104"/>
    <lineage>
        <taxon>Bacteria</taxon>
        <taxon>Bacillati</taxon>
        <taxon>Actinomycetota</taxon>
        <taxon>Actinomycetes</taxon>
        <taxon>Pseudonocardiales</taxon>
        <taxon>Pseudonocardiaceae</taxon>
        <taxon>Lentzea</taxon>
    </lineage>
</organism>
<name>A0A1G9WU90_9PSEU</name>
<dbReference type="AlphaFoldDB" id="A0A1G9WU90"/>
<dbReference type="GO" id="GO:0006508">
    <property type="term" value="P:proteolysis"/>
    <property type="evidence" value="ECO:0007669"/>
    <property type="project" value="UniProtKB-KW"/>
</dbReference>
<dbReference type="HAMAP" id="MF_00161">
    <property type="entry name" value="LspA"/>
    <property type="match status" value="1"/>
</dbReference>
<accession>A0A1G9WU90</accession>
<dbReference type="EC" id="3.4.23.36" evidence="9"/>
<dbReference type="PANTHER" id="PTHR33695">
    <property type="entry name" value="LIPOPROTEIN SIGNAL PEPTIDASE"/>
    <property type="match status" value="1"/>
</dbReference>
<dbReference type="EMBL" id="FNET01000028">
    <property type="protein sequence ID" value="SDM88184.1"/>
    <property type="molecule type" value="Genomic_DNA"/>
</dbReference>
<keyword evidence="6 9" id="KW-0378">Hydrolase</keyword>
<comment type="subcellular location">
    <subcellularLocation>
        <location evidence="9">Cell membrane</location>
        <topology evidence="9">Multi-pass membrane protein</topology>
    </subcellularLocation>
</comment>
<evidence type="ECO:0000256" key="1">
    <source>
        <dbReference type="ARBA" id="ARBA00006139"/>
    </source>
</evidence>
<evidence type="ECO:0000256" key="9">
    <source>
        <dbReference type="HAMAP-Rule" id="MF_00161"/>
    </source>
</evidence>
<dbReference type="Pfam" id="PF01252">
    <property type="entry name" value="Peptidase_A8"/>
    <property type="match status" value="1"/>
</dbReference>
<keyword evidence="8 9" id="KW-0472">Membrane</keyword>
<keyword evidence="5 9" id="KW-0064">Aspartyl protease</keyword>
<evidence type="ECO:0000256" key="11">
    <source>
        <dbReference type="RuleBase" id="RU004181"/>
    </source>
</evidence>